<keyword evidence="9 12" id="KW-1133">Transmembrane helix</keyword>
<reference evidence="14 15" key="1">
    <citation type="submission" date="2019-09" db="EMBL/GenBank/DDBJ databases">
        <title>Draft genome sequencing of Hungatella hathewayi 123Y-2.</title>
        <authorList>
            <person name="Lv Q."/>
            <person name="Li S."/>
        </authorList>
    </citation>
    <scope>NUCLEOTIDE SEQUENCE [LARGE SCALE GENOMIC DNA]</scope>
    <source>
        <strain evidence="14 15">123Y-2</strain>
    </source>
</reference>
<keyword evidence="4" id="KW-0808">Transferase</keyword>
<dbReference type="Pfam" id="PF06580">
    <property type="entry name" value="His_kinase"/>
    <property type="match status" value="1"/>
</dbReference>
<feature type="transmembrane region" description="Helical" evidence="12">
    <location>
        <begin position="289"/>
        <end position="308"/>
    </location>
</feature>
<gene>
    <name evidence="14" type="ORF">GNE07_11610</name>
</gene>
<dbReference type="Pfam" id="PF00672">
    <property type="entry name" value="HAMP"/>
    <property type="match status" value="1"/>
</dbReference>
<dbReference type="PANTHER" id="PTHR34220:SF11">
    <property type="entry name" value="SENSOR PROTEIN KINASE HPTS"/>
    <property type="match status" value="1"/>
</dbReference>
<dbReference type="RefSeq" id="WP_055649803.1">
    <property type="nucleotide sequence ID" value="NZ_CZAZ01000006.1"/>
</dbReference>
<keyword evidence="11 12" id="KW-0472">Membrane</keyword>
<dbReference type="PROSITE" id="PS50885">
    <property type="entry name" value="HAMP"/>
    <property type="match status" value="1"/>
</dbReference>
<keyword evidence="7" id="KW-0418">Kinase</keyword>
<dbReference type="GO" id="GO:0005524">
    <property type="term" value="F:ATP binding"/>
    <property type="evidence" value="ECO:0007669"/>
    <property type="project" value="UniProtKB-KW"/>
</dbReference>
<evidence type="ECO:0000313" key="15">
    <source>
        <dbReference type="Proteomes" id="UP000434223"/>
    </source>
</evidence>
<dbReference type="InterPro" id="IPR003660">
    <property type="entry name" value="HAMP_dom"/>
</dbReference>
<evidence type="ECO:0000256" key="9">
    <source>
        <dbReference type="ARBA" id="ARBA00022989"/>
    </source>
</evidence>
<dbReference type="CDD" id="cd06225">
    <property type="entry name" value="HAMP"/>
    <property type="match status" value="1"/>
</dbReference>
<evidence type="ECO:0000256" key="1">
    <source>
        <dbReference type="ARBA" id="ARBA00004651"/>
    </source>
</evidence>
<feature type="transmembrane region" description="Helical" evidence="12">
    <location>
        <begin position="12"/>
        <end position="34"/>
    </location>
</feature>
<dbReference type="GO" id="GO:0000155">
    <property type="term" value="F:phosphorelay sensor kinase activity"/>
    <property type="evidence" value="ECO:0007669"/>
    <property type="project" value="InterPro"/>
</dbReference>
<dbReference type="Gene3D" id="3.30.565.10">
    <property type="entry name" value="Histidine kinase-like ATPase, C-terminal domain"/>
    <property type="match status" value="1"/>
</dbReference>
<proteinExistence type="predicted"/>
<dbReference type="EMBL" id="WNME01000006">
    <property type="protein sequence ID" value="MUB63702.1"/>
    <property type="molecule type" value="Genomic_DNA"/>
</dbReference>
<keyword evidence="10" id="KW-0902">Two-component regulatory system</keyword>
<protein>
    <submittedName>
        <fullName evidence="14">HAMP domain-containing protein</fullName>
    </submittedName>
</protein>
<dbReference type="AlphaFoldDB" id="A0AAW9WI75"/>
<dbReference type="SUPFAM" id="SSF55874">
    <property type="entry name" value="ATPase domain of HSP90 chaperone/DNA topoisomerase II/histidine kinase"/>
    <property type="match status" value="1"/>
</dbReference>
<sequence>MHSFVQKLNISLFKKIITIFLIVLAPIFILGIYIRNWGADTVRDELSKSSTAQIEFYLNQLEEEIERLKILQYTCLNDEHLGRLAVQYSIMSPYEIVSDMRQLQSRLTAIEYSSSYVKNVSAHIFSIDKTVSSENGVDGVDSEVYERISAAAGLKGAQIIRYEGGLYLTTVYPLDQSGQNSNYVIEVELNQDVFREDLEQFNIYPDSGSFLIDLTNWNEISAVSTGKLLQPNDILDKFSIADKSGTNLGRIGDYRYCSVYAKSDYLGMLLLRYLPENMVFMPMQIFTSWIWIFIIVSILVILIFSLFMHRYINKPIKNLVEVFRQVEHGNLQTSLNPDTVKSSEFAYLYTRFNKMVDSLNQLIDQAYKQKILTQRAELKQLQAQIKPHFLYNSFFIINTMAQLGDENLIEFTNHLGEYYRYLTRNTADIIPLCEEVEHARTYTRIQTMRFSKNLEVDFSPCPEAFEQYPVPRLIIQPLIENAFEHAVDKRMKDRKIAVSFLVCQERLHIMVEDNGKNLTDEMLLKLQKDLMVQSDDIEVTALLNINRRLKLQYDDASGVLLKRSSLGGLCAELVLGVSITRRG</sequence>
<dbReference type="GO" id="GO:0005886">
    <property type="term" value="C:plasma membrane"/>
    <property type="evidence" value="ECO:0007669"/>
    <property type="project" value="UniProtKB-SubCell"/>
</dbReference>
<evidence type="ECO:0000256" key="5">
    <source>
        <dbReference type="ARBA" id="ARBA00022692"/>
    </source>
</evidence>
<evidence type="ECO:0000256" key="11">
    <source>
        <dbReference type="ARBA" id="ARBA00023136"/>
    </source>
</evidence>
<dbReference type="Gene3D" id="6.10.340.10">
    <property type="match status" value="1"/>
</dbReference>
<evidence type="ECO:0000256" key="10">
    <source>
        <dbReference type="ARBA" id="ARBA00023012"/>
    </source>
</evidence>
<keyword evidence="3" id="KW-0597">Phosphoprotein</keyword>
<keyword evidence="8" id="KW-0067">ATP-binding</keyword>
<dbReference type="Proteomes" id="UP000434223">
    <property type="component" value="Unassembled WGS sequence"/>
</dbReference>
<keyword evidence="5 12" id="KW-0812">Transmembrane</keyword>
<evidence type="ECO:0000256" key="7">
    <source>
        <dbReference type="ARBA" id="ARBA00022777"/>
    </source>
</evidence>
<evidence type="ECO:0000256" key="8">
    <source>
        <dbReference type="ARBA" id="ARBA00022840"/>
    </source>
</evidence>
<dbReference type="SUPFAM" id="SSF158472">
    <property type="entry name" value="HAMP domain-like"/>
    <property type="match status" value="1"/>
</dbReference>
<evidence type="ECO:0000259" key="13">
    <source>
        <dbReference type="PROSITE" id="PS50885"/>
    </source>
</evidence>
<evidence type="ECO:0000256" key="12">
    <source>
        <dbReference type="SAM" id="Phobius"/>
    </source>
</evidence>
<feature type="domain" description="HAMP" evidence="13">
    <location>
        <begin position="310"/>
        <end position="364"/>
    </location>
</feature>
<dbReference type="InterPro" id="IPR010559">
    <property type="entry name" value="Sig_transdc_His_kin_internal"/>
</dbReference>
<accession>A0AAW9WI75</accession>
<evidence type="ECO:0000256" key="2">
    <source>
        <dbReference type="ARBA" id="ARBA00022475"/>
    </source>
</evidence>
<name>A0AAW9WI75_9FIRM</name>
<evidence type="ECO:0000256" key="4">
    <source>
        <dbReference type="ARBA" id="ARBA00022679"/>
    </source>
</evidence>
<comment type="caution">
    <text evidence="14">The sequence shown here is derived from an EMBL/GenBank/DDBJ whole genome shotgun (WGS) entry which is preliminary data.</text>
</comment>
<keyword evidence="6" id="KW-0547">Nucleotide-binding</keyword>
<dbReference type="InterPro" id="IPR050640">
    <property type="entry name" value="Bact_2-comp_sensor_kinase"/>
</dbReference>
<organism evidence="14 15">
    <name type="scientific">Hungatella hathewayi</name>
    <dbReference type="NCBI Taxonomy" id="154046"/>
    <lineage>
        <taxon>Bacteria</taxon>
        <taxon>Bacillati</taxon>
        <taxon>Bacillota</taxon>
        <taxon>Clostridia</taxon>
        <taxon>Lachnospirales</taxon>
        <taxon>Lachnospiraceae</taxon>
        <taxon>Hungatella</taxon>
    </lineage>
</organism>
<keyword evidence="2" id="KW-1003">Cell membrane</keyword>
<evidence type="ECO:0000256" key="3">
    <source>
        <dbReference type="ARBA" id="ARBA00022553"/>
    </source>
</evidence>
<evidence type="ECO:0000256" key="6">
    <source>
        <dbReference type="ARBA" id="ARBA00022741"/>
    </source>
</evidence>
<evidence type="ECO:0000313" key="14">
    <source>
        <dbReference type="EMBL" id="MUB63702.1"/>
    </source>
</evidence>
<dbReference type="PANTHER" id="PTHR34220">
    <property type="entry name" value="SENSOR HISTIDINE KINASE YPDA"/>
    <property type="match status" value="1"/>
</dbReference>
<dbReference type="SMART" id="SM00304">
    <property type="entry name" value="HAMP"/>
    <property type="match status" value="1"/>
</dbReference>
<dbReference type="InterPro" id="IPR036890">
    <property type="entry name" value="HATPase_C_sf"/>
</dbReference>
<comment type="subcellular location">
    <subcellularLocation>
        <location evidence="1">Cell membrane</location>
        <topology evidence="1">Multi-pass membrane protein</topology>
    </subcellularLocation>
</comment>